<feature type="region of interest" description="Disordered" evidence="1">
    <location>
        <begin position="146"/>
        <end position="181"/>
    </location>
</feature>
<sequence length="210" mass="23050">MEQVIVAVAVAGSVCFIGLAGLTCYVLISRRKKQRMELLPRGYVYNSSPNGGGESVTSQDPVVAKDTSNKPNLPTLRLKVPPRSSEPTMQNMLPYNPMRPDSYYGDVPTQPQDNPQGEEARGAFEMEALSRQTTQYSRTSTLIAEADSTPSVSGATQQHSTRRKLRRMTAPVPPVPQLPPYVLHTPLTEAINIRGESDGYGHRPGQRDLD</sequence>
<reference evidence="3" key="1">
    <citation type="submission" date="2020-11" db="EMBL/GenBank/DDBJ databases">
        <authorList>
            <consortium name="DOE Joint Genome Institute"/>
            <person name="Ahrendt S."/>
            <person name="Riley R."/>
            <person name="Andreopoulos W."/>
            <person name="Labutti K."/>
            <person name="Pangilinan J."/>
            <person name="Ruiz-Duenas F.J."/>
            <person name="Barrasa J.M."/>
            <person name="Sanchez-Garcia M."/>
            <person name="Camarero S."/>
            <person name="Miyauchi S."/>
            <person name="Serrano A."/>
            <person name="Linde D."/>
            <person name="Babiker R."/>
            <person name="Drula E."/>
            <person name="Ayuso-Fernandez I."/>
            <person name="Pacheco R."/>
            <person name="Padilla G."/>
            <person name="Ferreira P."/>
            <person name="Barriuso J."/>
            <person name="Kellner H."/>
            <person name="Castanera R."/>
            <person name="Alfaro M."/>
            <person name="Ramirez L."/>
            <person name="Pisabarro A.G."/>
            <person name="Kuo A."/>
            <person name="Tritt A."/>
            <person name="Lipzen A."/>
            <person name="He G."/>
            <person name="Yan M."/>
            <person name="Ng V."/>
            <person name="Cullen D."/>
            <person name="Martin F."/>
            <person name="Rosso M.-N."/>
            <person name="Henrissat B."/>
            <person name="Hibbett D."/>
            <person name="Martinez A.T."/>
            <person name="Grigoriev I.V."/>
        </authorList>
    </citation>
    <scope>NUCLEOTIDE SEQUENCE</scope>
    <source>
        <strain evidence="3">MF-IS2</strain>
    </source>
</reference>
<proteinExistence type="predicted"/>
<dbReference type="EMBL" id="MU151506">
    <property type="protein sequence ID" value="KAF9443202.1"/>
    <property type="molecule type" value="Genomic_DNA"/>
</dbReference>
<accession>A0A9P5X4F4</accession>
<dbReference type="Proteomes" id="UP000807342">
    <property type="component" value="Unassembled WGS sequence"/>
</dbReference>
<comment type="caution">
    <text evidence="3">The sequence shown here is derived from an EMBL/GenBank/DDBJ whole genome shotgun (WGS) entry which is preliminary data.</text>
</comment>
<feature type="region of interest" description="Disordered" evidence="1">
    <location>
        <begin position="43"/>
        <end position="93"/>
    </location>
</feature>
<feature type="compositionally biased region" description="Polar residues" evidence="1">
    <location>
        <begin position="45"/>
        <end position="60"/>
    </location>
</feature>
<evidence type="ECO:0000313" key="4">
    <source>
        <dbReference type="Proteomes" id="UP000807342"/>
    </source>
</evidence>
<gene>
    <name evidence="3" type="ORF">P691DRAFT_427064</name>
</gene>
<evidence type="ECO:0000313" key="3">
    <source>
        <dbReference type="EMBL" id="KAF9443202.1"/>
    </source>
</evidence>
<feature type="transmembrane region" description="Helical" evidence="2">
    <location>
        <begin position="6"/>
        <end position="28"/>
    </location>
</feature>
<keyword evidence="4" id="KW-1185">Reference proteome</keyword>
<keyword evidence="2" id="KW-0472">Membrane</keyword>
<keyword evidence="2" id="KW-1133">Transmembrane helix</keyword>
<dbReference type="AlphaFoldDB" id="A0A9P5X4F4"/>
<keyword evidence="2" id="KW-0812">Transmembrane</keyword>
<protein>
    <submittedName>
        <fullName evidence="3">Uncharacterized protein</fullName>
    </submittedName>
</protein>
<feature type="compositionally biased region" description="Polar residues" evidence="1">
    <location>
        <begin position="148"/>
        <end position="159"/>
    </location>
</feature>
<evidence type="ECO:0000256" key="2">
    <source>
        <dbReference type="SAM" id="Phobius"/>
    </source>
</evidence>
<evidence type="ECO:0000256" key="1">
    <source>
        <dbReference type="SAM" id="MobiDB-lite"/>
    </source>
</evidence>
<organism evidence="3 4">
    <name type="scientific">Macrolepiota fuliginosa MF-IS2</name>
    <dbReference type="NCBI Taxonomy" id="1400762"/>
    <lineage>
        <taxon>Eukaryota</taxon>
        <taxon>Fungi</taxon>
        <taxon>Dikarya</taxon>
        <taxon>Basidiomycota</taxon>
        <taxon>Agaricomycotina</taxon>
        <taxon>Agaricomycetes</taxon>
        <taxon>Agaricomycetidae</taxon>
        <taxon>Agaricales</taxon>
        <taxon>Agaricineae</taxon>
        <taxon>Agaricaceae</taxon>
        <taxon>Macrolepiota</taxon>
    </lineage>
</organism>
<name>A0A9P5X4F4_9AGAR</name>